<dbReference type="EMBL" id="CAJNBJ010000003">
    <property type="protein sequence ID" value="CAE6736778.1"/>
    <property type="molecule type" value="Genomic_DNA"/>
</dbReference>
<name>A0ABM8R7B8_9BACT</name>
<comment type="caution">
    <text evidence="2">The sequence shown here is derived from an EMBL/GenBank/DDBJ whole genome shotgun (WGS) entry which is preliminary data.</text>
</comment>
<protein>
    <recommendedName>
        <fullName evidence="4">Pentapeptide repeat protein</fullName>
    </recommendedName>
</protein>
<organism evidence="2 3">
    <name type="scientific">Nitrospira defluvii</name>
    <dbReference type="NCBI Taxonomy" id="330214"/>
    <lineage>
        <taxon>Bacteria</taxon>
        <taxon>Pseudomonadati</taxon>
        <taxon>Nitrospirota</taxon>
        <taxon>Nitrospiria</taxon>
        <taxon>Nitrospirales</taxon>
        <taxon>Nitrospiraceae</taxon>
        <taxon>Nitrospira</taxon>
    </lineage>
</organism>
<keyword evidence="3" id="KW-1185">Reference proteome</keyword>
<evidence type="ECO:0008006" key="4">
    <source>
        <dbReference type="Google" id="ProtNLM"/>
    </source>
</evidence>
<evidence type="ECO:0000313" key="3">
    <source>
        <dbReference type="Proteomes" id="UP000675880"/>
    </source>
</evidence>
<proteinExistence type="predicted"/>
<sequence length="381" mass="41704">MPAQFSTCWFRQSVFMASRKGRNQSCRPAVWALNLLLGIGLFPALVQAECKVETGGTNAAAVFTLHLSETCTEAEREARAVSAKDLMRALATGRGVDLAGVVIQGDLVLDELPAQKVAAVKGLSLEDRRLLEGLNGEEVHVIHGPFVIKHSQVRGRLVNRLKQGFLVITGPVVLIQTGFSGPVDLSRTVFLGLVDGSSAKFEQESYFVQDRFTQGAMFSETRFGPHARYHRSMFTGPAIFRGADFPGLTEFLEVVFEQDANFSRAAFHMGTGFSGVQCRAKCDFSSTQFDREAFFLFARFDRAVTFASARFHAQSDFSDATFKEPDDLAQATFTRAPVLTRTARVTSAVPGRQEAGPFSQQVTIVLLVAALGLLVYILKSK</sequence>
<reference evidence="2 3" key="1">
    <citation type="submission" date="2021-02" db="EMBL/GenBank/DDBJ databases">
        <authorList>
            <person name="Han P."/>
        </authorList>
    </citation>
    <scope>NUCLEOTIDE SEQUENCE [LARGE SCALE GENOMIC DNA]</scope>
    <source>
        <strain evidence="2">Candidatus Nitrospira sp. ZN2</strain>
    </source>
</reference>
<evidence type="ECO:0000313" key="2">
    <source>
        <dbReference type="EMBL" id="CAE6736778.1"/>
    </source>
</evidence>
<keyword evidence="1" id="KW-0812">Transmembrane</keyword>
<dbReference type="Proteomes" id="UP000675880">
    <property type="component" value="Unassembled WGS sequence"/>
</dbReference>
<keyword evidence="1" id="KW-1133">Transmembrane helix</keyword>
<feature type="transmembrane region" description="Helical" evidence="1">
    <location>
        <begin position="358"/>
        <end position="378"/>
    </location>
</feature>
<gene>
    <name evidence="2" type="ORF">NSPZN2_110043</name>
</gene>
<keyword evidence="1" id="KW-0472">Membrane</keyword>
<dbReference type="Pfam" id="PF13576">
    <property type="entry name" value="Pentapeptide_3"/>
    <property type="match status" value="1"/>
</dbReference>
<dbReference type="InterPro" id="IPR001646">
    <property type="entry name" value="5peptide_repeat"/>
</dbReference>
<evidence type="ECO:0000256" key="1">
    <source>
        <dbReference type="SAM" id="Phobius"/>
    </source>
</evidence>
<accession>A0ABM8R7B8</accession>